<feature type="domain" description="3-oxo-5-alpha-steroid 4-dehydrogenase C-terminal" evidence="10">
    <location>
        <begin position="150"/>
        <end position="299"/>
    </location>
</feature>
<dbReference type="GO" id="GO:0042761">
    <property type="term" value="P:very long-chain fatty acid biosynthetic process"/>
    <property type="evidence" value="ECO:0007669"/>
    <property type="project" value="TreeGrafter"/>
</dbReference>
<evidence type="ECO:0000256" key="6">
    <source>
        <dbReference type="ARBA" id="ARBA00023002"/>
    </source>
</evidence>
<dbReference type="AlphaFoldDB" id="A0AA39GHG7"/>
<accession>A0AA39GHG7</accession>
<organism evidence="11 12">
    <name type="scientific">Sarocladium strictum</name>
    <name type="common">Black bundle disease fungus</name>
    <name type="synonym">Acremonium strictum</name>
    <dbReference type="NCBI Taxonomy" id="5046"/>
    <lineage>
        <taxon>Eukaryota</taxon>
        <taxon>Fungi</taxon>
        <taxon>Dikarya</taxon>
        <taxon>Ascomycota</taxon>
        <taxon>Pezizomycotina</taxon>
        <taxon>Sordariomycetes</taxon>
        <taxon>Hypocreomycetidae</taxon>
        <taxon>Hypocreales</taxon>
        <taxon>Sarocladiaceae</taxon>
        <taxon>Sarocladium</taxon>
    </lineage>
</organism>
<evidence type="ECO:0000256" key="7">
    <source>
        <dbReference type="ARBA" id="ARBA00023098"/>
    </source>
</evidence>
<keyword evidence="6" id="KW-0560">Oxidoreductase</keyword>
<name>A0AA39GHG7_SARSR</name>
<comment type="subcellular location">
    <subcellularLocation>
        <location evidence="1">Membrane</location>
        <topology evidence="1">Multi-pass membrane protein</topology>
    </subcellularLocation>
</comment>
<feature type="transmembrane region" description="Helical" evidence="9">
    <location>
        <begin position="161"/>
        <end position="182"/>
    </location>
</feature>
<feature type="transmembrane region" description="Helical" evidence="9">
    <location>
        <begin position="116"/>
        <end position="134"/>
    </location>
</feature>
<keyword evidence="7" id="KW-0443">Lipid metabolism</keyword>
<evidence type="ECO:0000256" key="1">
    <source>
        <dbReference type="ARBA" id="ARBA00004141"/>
    </source>
</evidence>
<dbReference type="Proteomes" id="UP001175261">
    <property type="component" value="Unassembled WGS sequence"/>
</dbReference>
<feature type="transmembrane region" description="Helical" evidence="9">
    <location>
        <begin position="189"/>
        <end position="208"/>
    </location>
</feature>
<evidence type="ECO:0000259" key="10">
    <source>
        <dbReference type="Pfam" id="PF02544"/>
    </source>
</evidence>
<dbReference type="PANTHER" id="PTHR10556:SF28">
    <property type="entry name" value="VERY-LONG-CHAIN ENOYL-COA REDUCTASE"/>
    <property type="match status" value="1"/>
</dbReference>
<gene>
    <name evidence="11" type="ORF">NLU13_6439</name>
</gene>
<evidence type="ECO:0000256" key="9">
    <source>
        <dbReference type="SAM" id="Phobius"/>
    </source>
</evidence>
<evidence type="ECO:0000256" key="2">
    <source>
        <dbReference type="ARBA" id="ARBA00007742"/>
    </source>
</evidence>
<comment type="caution">
    <text evidence="11">The sequence shown here is derived from an EMBL/GenBank/DDBJ whole genome shotgun (WGS) entry which is preliminary data.</text>
</comment>
<dbReference type="InterPro" id="IPR001104">
    <property type="entry name" value="3-oxo-5_a-steroid_4-DH_C"/>
</dbReference>
<keyword evidence="8 9" id="KW-0472">Membrane</keyword>
<dbReference type="InterPro" id="IPR039357">
    <property type="entry name" value="SRD5A/TECR"/>
</dbReference>
<reference evidence="11" key="1">
    <citation type="submission" date="2022-10" db="EMBL/GenBank/DDBJ databases">
        <title>Determination and structural analysis of whole genome sequence of Sarocladium strictum F4-1.</title>
        <authorList>
            <person name="Hu L."/>
            <person name="Jiang Y."/>
        </authorList>
    </citation>
    <scope>NUCLEOTIDE SEQUENCE</scope>
    <source>
        <strain evidence="11">F4-1</strain>
    </source>
</reference>
<evidence type="ECO:0000256" key="4">
    <source>
        <dbReference type="ARBA" id="ARBA00022692"/>
    </source>
</evidence>
<comment type="similarity">
    <text evidence="2">Belongs to the steroid 5-alpha reductase family.</text>
</comment>
<proteinExistence type="inferred from homology"/>
<keyword evidence="4 9" id="KW-0812">Transmembrane</keyword>
<evidence type="ECO:0000256" key="3">
    <source>
        <dbReference type="ARBA" id="ARBA00022516"/>
    </source>
</evidence>
<dbReference type="EMBL" id="JAPDFR010000005">
    <property type="protein sequence ID" value="KAK0386604.1"/>
    <property type="molecule type" value="Genomic_DNA"/>
</dbReference>
<keyword evidence="12" id="KW-1185">Reference proteome</keyword>
<dbReference type="PROSITE" id="PS50244">
    <property type="entry name" value="S5A_REDUCTASE"/>
    <property type="match status" value="1"/>
</dbReference>
<feature type="transmembrane region" description="Helical" evidence="9">
    <location>
        <begin position="243"/>
        <end position="270"/>
    </location>
</feature>
<keyword evidence="5 9" id="KW-1133">Transmembrane helix</keyword>
<keyword evidence="3" id="KW-0444">Lipid biosynthesis</keyword>
<evidence type="ECO:0000256" key="8">
    <source>
        <dbReference type="ARBA" id="ARBA00023136"/>
    </source>
</evidence>
<evidence type="ECO:0000313" key="11">
    <source>
        <dbReference type="EMBL" id="KAK0386604.1"/>
    </source>
</evidence>
<dbReference type="PANTHER" id="PTHR10556">
    <property type="entry name" value="3-OXO-5-ALPHA-STEROID 4-DEHYDROGENASE"/>
    <property type="match status" value="1"/>
</dbReference>
<evidence type="ECO:0000256" key="5">
    <source>
        <dbReference type="ARBA" id="ARBA00022989"/>
    </source>
</evidence>
<evidence type="ECO:0000313" key="12">
    <source>
        <dbReference type="Proteomes" id="UP001175261"/>
    </source>
</evidence>
<feature type="transmembrane region" description="Helical" evidence="9">
    <location>
        <begin position="87"/>
        <end position="104"/>
    </location>
</feature>
<dbReference type="GO" id="GO:0016020">
    <property type="term" value="C:membrane"/>
    <property type="evidence" value="ECO:0007669"/>
    <property type="project" value="UniProtKB-SubCell"/>
</dbReference>
<dbReference type="Gene3D" id="1.20.120.1630">
    <property type="match status" value="1"/>
</dbReference>
<sequence>MAALKELKLTPRVPKKPLKNLPSTIPVGPTTTVEDVKAAVAQAARIRDHHRIGVYDPTTRTTCKNRKELIANIPGIVPWRTVFVLEYLGPIVIHPIVLYALPYALEKVAGVSRQGYSYNATQTLSFYMIVGHFVKRELETLFVHRFSAATMPAANVLWNSAHYWIPAGLLAALEIYSPWGLAARPVIPAMNYVGLFLYFLGQLSNFRVHLYLKSLRKPGETERRLPSGHGFELVTCPNYMWEVVAWLGAIIVSKSIFIVIYMCIGTYYMYTWGVGKEKAYREQFGDRYKKKRYIMLPGFL</sequence>
<dbReference type="GO" id="GO:0016627">
    <property type="term" value="F:oxidoreductase activity, acting on the CH-CH group of donors"/>
    <property type="evidence" value="ECO:0007669"/>
    <property type="project" value="InterPro"/>
</dbReference>
<protein>
    <recommendedName>
        <fullName evidence="10">3-oxo-5-alpha-steroid 4-dehydrogenase C-terminal domain-containing protein</fullName>
    </recommendedName>
</protein>
<dbReference type="Pfam" id="PF02544">
    <property type="entry name" value="Steroid_dh"/>
    <property type="match status" value="1"/>
</dbReference>